<dbReference type="EMBL" id="BAAAQM010000028">
    <property type="protein sequence ID" value="GAA1981266.1"/>
    <property type="molecule type" value="Genomic_DNA"/>
</dbReference>
<evidence type="ECO:0000313" key="1">
    <source>
        <dbReference type="EMBL" id="GAA1981266.1"/>
    </source>
</evidence>
<organism evidence="1 2">
    <name type="scientific">Catenulispora subtropica</name>
    <dbReference type="NCBI Taxonomy" id="450798"/>
    <lineage>
        <taxon>Bacteria</taxon>
        <taxon>Bacillati</taxon>
        <taxon>Actinomycetota</taxon>
        <taxon>Actinomycetes</taxon>
        <taxon>Catenulisporales</taxon>
        <taxon>Catenulisporaceae</taxon>
        <taxon>Catenulispora</taxon>
    </lineage>
</organism>
<accession>A0ABN2S6P1</accession>
<keyword evidence="2" id="KW-1185">Reference proteome</keyword>
<comment type="caution">
    <text evidence="1">The sequence shown here is derived from an EMBL/GenBank/DDBJ whole genome shotgun (WGS) entry which is preliminary data.</text>
</comment>
<evidence type="ECO:0000313" key="2">
    <source>
        <dbReference type="Proteomes" id="UP001499854"/>
    </source>
</evidence>
<protein>
    <submittedName>
        <fullName evidence="1">Uncharacterized protein</fullName>
    </submittedName>
</protein>
<sequence length="85" mass="8317">MALTSRIAAGAAGALLLGIVLLSAPASAVMSTITAPLDDLFSGGASAGIGDAAGEIPAGMFGLYNEAAVGCPGLSWSRAEERLRP</sequence>
<gene>
    <name evidence="1" type="ORF">GCM10009838_48100</name>
</gene>
<dbReference type="RefSeq" id="WP_344659355.1">
    <property type="nucleotide sequence ID" value="NZ_BAAAQM010000028.1"/>
</dbReference>
<proteinExistence type="predicted"/>
<reference evidence="1 2" key="1">
    <citation type="journal article" date="2019" name="Int. J. Syst. Evol. Microbiol.">
        <title>The Global Catalogue of Microorganisms (GCM) 10K type strain sequencing project: providing services to taxonomists for standard genome sequencing and annotation.</title>
        <authorList>
            <consortium name="The Broad Institute Genomics Platform"/>
            <consortium name="The Broad Institute Genome Sequencing Center for Infectious Disease"/>
            <person name="Wu L."/>
            <person name="Ma J."/>
        </authorList>
    </citation>
    <scope>NUCLEOTIDE SEQUENCE [LARGE SCALE GENOMIC DNA]</scope>
    <source>
        <strain evidence="1 2">JCM 16013</strain>
    </source>
</reference>
<name>A0ABN2S6P1_9ACTN</name>
<dbReference type="Proteomes" id="UP001499854">
    <property type="component" value="Unassembled WGS sequence"/>
</dbReference>